<dbReference type="GO" id="GO:0043886">
    <property type="term" value="F:structural constituent of carboxysome shell"/>
    <property type="evidence" value="ECO:0007669"/>
    <property type="project" value="UniProtKB-ARBA"/>
</dbReference>
<dbReference type="InterPro" id="IPR005881">
    <property type="entry name" value="Ser_O-AcTrfase"/>
</dbReference>
<name>Q7NJP7_GLOVI</name>
<evidence type="ECO:0000256" key="6">
    <source>
        <dbReference type="SAM" id="Phobius"/>
    </source>
</evidence>
<keyword evidence="6" id="KW-0812">Transmembrane</keyword>
<dbReference type="GO" id="GO:0006535">
    <property type="term" value="P:cysteine biosynthetic process from serine"/>
    <property type="evidence" value="ECO:0007669"/>
    <property type="project" value="InterPro"/>
</dbReference>
<dbReference type="CDD" id="cd03354">
    <property type="entry name" value="LbH_SAT"/>
    <property type="match status" value="1"/>
</dbReference>
<dbReference type="AlphaFoldDB" id="Q7NJP7"/>
<dbReference type="SUPFAM" id="SSF51161">
    <property type="entry name" value="Trimeric LpxA-like enzymes"/>
    <property type="match status" value="1"/>
</dbReference>
<dbReference type="GO" id="GO:0005737">
    <property type="term" value="C:cytoplasm"/>
    <property type="evidence" value="ECO:0007669"/>
    <property type="project" value="InterPro"/>
</dbReference>
<accession>Q7NJP7</accession>
<dbReference type="PhylomeDB" id="Q7NJP7"/>
<gene>
    <name evidence="7" type="ordered locus">gll1785</name>
</gene>
<evidence type="ECO:0000256" key="2">
    <source>
        <dbReference type="ARBA" id="ARBA00018522"/>
    </source>
</evidence>
<reference evidence="7 8" key="2">
    <citation type="journal article" date="2003" name="DNA Res.">
        <title>Complete genome structure of Gloeobacter violaceus PCC 7421, a cyanobacterium that lacks thylakoids (supplement).</title>
        <authorList>
            <person name="Nakamura Y."/>
            <person name="Kaneko T."/>
            <person name="Sato S."/>
            <person name="Mimuro M."/>
            <person name="Miyashita H."/>
            <person name="Tsuchiya T."/>
            <person name="Sasamoto S."/>
            <person name="Watanabe A."/>
            <person name="Kawashima K."/>
            <person name="Kishida Y."/>
            <person name="Kiyokawa C."/>
            <person name="Kohara M."/>
            <person name="Matsumoto M."/>
            <person name="Matsuno A."/>
            <person name="Nakazaki N."/>
            <person name="Shimpo S."/>
            <person name="Takeuchi C."/>
            <person name="Yamada M."/>
            <person name="Tabata S."/>
        </authorList>
    </citation>
    <scope>NUCLEOTIDE SEQUENCE [LARGE SCALE GENOMIC DNA]</scope>
    <source>
        <strain evidence="8">ATCC 29082 / PCC 7421</strain>
    </source>
</reference>
<keyword evidence="6" id="KW-0472">Membrane</keyword>
<comment type="similarity">
    <text evidence="1 5">Belongs to the transferase hexapeptide repeat family.</text>
</comment>
<evidence type="ECO:0000256" key="4">
    <source>
        <dbReference type="ARBA" id="ARBA00023315"/>
    </source>
</evidence>
<keyword evidence="8" id="KW-1185">Reference proteome</keyword>
<dbReference type="InterPro" id="IPR011004">
    <property type="entry name" value="Trimer_LpxA-like_sf"/>
</dbReference>
<dbReference type="GO" id="GO:0009001">
    <property type="term" value="F:serine O-acetyltransferase activity"/>
    <property type="evidence" value="ECO:0007669"/>
    <property type="project" value="UniProtKB-EC"/>
</dbReference>
<dbReference type="OrthoDB" id="9801456at2"/>
<evidence type="ECO:0000313" key="7">
    <source>
        <dbReference type="EMBL" id="BAC89726.1"/>
    </source>
</evidence>
<dbReference type="GO" id="GO:0031470">
    <property type="term" value="C:carboxysome"/>
    <property type="evidence" value="ECO:0007669"/>
    <property type="project" value="UniProtKB-ARBA"/>
</dbReference>
<proteinExistence type="inferred from homology"/>
<dbReference type="EnsemblBacteria" id="BAC89726">
    <property type="protein sequence ID" value="BAC89726"/>
    <property type="gene ID" value="BAC89726"/>
</dbReference>
<evidence type="ECO:0000256" key="1">
    <source>
        <dbReference type="ARBA" id="ARBA00007274"/>
    </source>
</evidence>
<evidence type="ECO:0000313" key="8">
    <source>
        <dbReference type="Proteomes" id="UP000000557"/>
    </source>
</evidence>
<dbReference type="HOGENOM" id="CLU_051638_10_2_3"/>
<sequence>MFENLTEDIKVFRQHHGGSWLSFLYYPMFTAVVLYRFSSWCYRHRLKPVAYLTVRLNDFLHGVWIGPRVKIGPGLFLAHARGLIVNPDTVIGSRCVILQNVTLGGPNIVVGDDVLLGAGALIISREHRVGGLAIGDNAKIGAGAVVLEDVPEGAVMVGNPARDVSKKEVNC</sequence>
<keyword evidence="6" id="KW-1133">Transmembrane helix</keyword>
<dbReference type="Gene3D" id="2.160.10.10">
    <property type="entry name" value="Hexapeptide repeat proteins"/>
    <property type="match status" value="1"/>
</dbReference>
<dbReference type="PIRSF" id="PIRSF000441">
    <property type="entry name" value="CysE"/>
    <property type="match status" value="1"/>
</dbReference>
<feature type="transmembrane region" description="Helical" evidence="6">
    <location>
        <begin position="20"/>
        <end position="37"/>
    </location>
</feature>
<comment type="catalytic activity">
    <reaction evidence="5">
        <text>L-serine + acetyl-CoA = O-acetyl-L-serine + CoA</text>
        <dbReference type="Rhea" id="RHEA:24560"/>
        <dbReference type="ChEBI" id="CHEBI:33384"/>
        <dbReference type="ChEBI" id="CHEBI:57287"/>
        <dbReference type="ChEBI" id="CHEBI:57288"/>
        <dbReference type="ChEBI" id="CHEBI:58340"/>
        <dbReference type="EC" id="2.3.1.30"/>
    </reaction>
</comment>
<organism evidence="7 8">
    <name type="scientific">Gloeobacter violaceus (strain ATCC 29082 / PCC 7421)</name>
    <dbReference type="NCBI Taxonomy" id="251221"/>
    <lineage>
        <taxon>Bacteria</taxon>
        <taxon>Bacillati</taxon>
        <taxon>Cyanobacteriota</taxon>
        <taxon>Cyanophyceae</taxon>
        <taxon>Gloeobacterales</taxon>
        <taxon>Gloeobacteraceae</taxon>
        <taxon>Gloeobacter</taxon>
    </lineage>
</organism>
<evidence type="ECO:0000256" key="5">
    <source>
        <dbReference type="PIRNR" id="PIRNR000441"/>
    </source>
</evidence>
<dbReference type="EC" id="2.3.1.30" evidence="5"/>
<dbReference type="InParanoid" id="Q7NJP7"/>
<dbReference type="PANTHER" id="PTHR42811">
    <property type="entry name" value="SERINE ACETYLTRANSFERASE"/>
    <property type="match status" value="1"/>
</dbReference>
<protein>
    <recommendedName>
        <fullName evidence="2 5">Serine acetyltransferase</fullName>
        <ecNumber evidence="5">2.3.1.30</ecNumber>
    </recommendedName>
</protein>
<dbReference type="EMBL" id="BA000045">
    <property type="protein sequence ID" value="BAC89726.1"/>
    <property type="molecule type" value="Genomic_DNA"/>
</dbReference>
<dbReference type="eggNOG" id="COG1045">
    <property type="taxonomic scope" value="Bacteria"/>
</dbReference>
<dbReference type="STRING" id="251221.gene:10759277"/>
<dbReference type="Proteomes" id="UP000000557">
    <property type="component" value="Chromosome"/>
</dbReference>
<dbReference type="KEGG" id="gvi:gll1785"/>
<dbReference type="RefSeq" id="WP_011141783.1">
    <property type="nucleotide sequence ID" value="NC_005125.1"/>
</dbReference>
<dbReference type="Pfam" id="PF14602">
    <property type="entry name" value="Hexapep_2"/>
    <property type="match status" value="1"/>
</dbReference>
<dbReference type="InterPro" id="IPR001451">
    <property type="entry name" value="Hexapep"/>
</dbReference>
<evidence type="ECO:0000256" key="3">
    <source>
        <dbReference type="ARBA" id="ARBA00022679"/>
    </source>
</evidence>
<reference evidence="7 8" key="1">
    <citation type="journal article" date="2003" name="DNA Res.">
        <title>Complete genome structure of Gloeobacter violaceus PCC 7421, a cyanobacterium that lacks thylakoids.</title>
        <authorList>
            <person name="Nakamura Y."/>
            <person name="Kaneko T."/>
            <person name="Sato S."/>
            <person name="Mimuro M."/>
            <person name="Miyashita H."/>
            <person name="Tsuchiya T."/>
            <person name="Sasamoto S."/>
            <person name="Watanabe A."/>
            <person name="Kawashima K."/>
            <person name="Kishida Y."/>
            <person name="Kiyokawa C."/>
            <person name="Kohara M."/>
            <person name="Matsumoto M."/>
            <person name="Matsuno A."/>
            <person name="Nakazaki N."/>
            <person name="Shimpo S."/>
            <person name="Takeuchi C."/>
            <person name="Yamada M."/>
            <person name="Tabata S."/>
        </authorList>
    </citation>
    <scope>NUCLEOTIDE SEQUENCE [LARGE SCALE GENOMIC DNA]</scope>
    <source>
        <strain evidence="8">ATCC 29082 / PCC 7421</strain>
    </source>
</reference>
<keyword evidence="3 5" id="KW-0808">Transferase</keyword>
<keyword evidence="4 5" id="KW-0012">Acyltransferase</keyword>
<dbReference type="InterPro" id="IPR045304">
    <property type="entry name" value="LbH_SAT"/>
</dbReference>